<reference evidence="1 2" key="1">
    <citation type="submission" date="2018-04" db="EMBL/GenBank/DDBJ databases">
        <title>WGS assembly of Panicum hallii var. hallii HAL2.</title>
        <authorList>
            <person name="Lovell J."/>
            <person name="Jenkins J."/>
            <person name="Lowry D."/>
            <person name="Mamidi S."/>
            <person name="Sreedasyam A."/>
            <person name="Weng X."/>
            <person name="Barry K."/>
            <person name="Bonette J."/>
            <person name="Campitelli B."/>
            <person name="Daum C."/>
            <person name="Gordon S."/>
            <person name="Gould B."/>
            <person name="Lipzen A."/>
            <person name="MacQueen A."/>
            <person name="Palacio-Mejia J."/>
            <person name="Plott C."/>
            <person name="Shakirov E."/>
            <person name="Shu S."/>
            <person name="Yoshinaga Y."/>
            <person name="Zane M."/>
            <person name="Rokhsar D."/>
            <person name="Grimwood J."/>
            <person name="Schmutz J."/>
            <person name="Juenger T."/>
        </authorList>
    </citation>
    <scope>NUCLEOTIDE SEQUENCE [LARGE SCALE GENOMIC DNA]</scope>
    <source>
        <strain evidence="2">cv. HAL2</strain>
    </source>
</reference>
<evidence type="ECO:0000313" key="1">
    <source>
        <dbReference type="EMBL" id="PUZ76811.1"/>
    </source>
</evidence>
<evidence type="ECO:0000313" key="2">
    <source>
        <dbReference type="Proteomes" id="UP000244336"/>
    </source>
</evidence>
<gene>
    <name evidence="1" type="ORF">GQ55_1G320100</name>
</gene>
<dbReference type="Gramene" id="PUZ76811">
    <property type="protein sequence ID" value="PUZ76811"/>
    <property type="gene ID" value="GQ55_1G320100"/>
</dbReference>
<proteinExistence type="predicted"/>
<keyword evidence="2" id="KW-1185">Reference proteome</keyword>
<protein>
    <submittedName>
        <fullName evidence="1">Uncharacterized protein</fullName>
    </submittedName>
</protein>
<name>A0A2T7F9R5_9POAL</name>
<sequence>MLISSGVLFEEGTEAGFGKMKLFVKARNQQATQIGEAVEQDSHVHAMELSFLSVCIKYHCLVGDLEEVTCMVRCTKTLAMV</sequence>
<dbReference type="AlphaFoldDB" id="A0A2T7F9R5"/>
<accession>A0A2T7F9R5</accession>
<dbReference type="EMBL" id="CM009749">
    <property type="protein sequence ID" value="PUZ76811.1"/>
    <property type="molecule type" value="Genomic_DNA"/>
</dbReference>
<organism evidence="1 2">
    <name type="scientific">Panicum hallii var. hallii</name>
    <dbReference type="NCBI Taxonomy" id="1504633"/>
    <lineage>
        <taxon>Eukaryota</taxon>
        <taxon>Viridiplantae</taxon>
        <taxon>Streptophyta</taxon>
        <taxon>Embryophyta</taxon>
        <taxon>Tracheophyta</taxon>
        <taxon>Spermatophyta</taxon>
        <taxon>Magnoliopsida</taxon>
        <taxon>Liliopsida</taxon>
        <taxon>Poales</taxon>
        <taxon>Poaceae</taxon>
        <taxon>PACMAD clade</taxon>
        <taxon>Panicoideae</taxon>
        <taxon>Panicodae</taxon>
        <taxon>Paniceae</taxon>
        <taxon>Panicinae</taxon>
        <taxon>Panicum</taxon>
        <taxon>Panicum sect. Panicum</taxon>
    </lineage>
</organism>
<dbReference type="Proteomes" id="UP000244336">
    <property type="component" value="Chromosome 1"/>
</dbReference>